<keyword evidence="2" id="KW-1185">Reference proteome</keyword>
<reference evidence="1 2" key="1">
    <citation type="submission" date="2019-01" db="EMBL/GenBank/DDBJ databases">
        <authorList>
            <person name="Brito A."/>
        </authorList>
    </citation>
    <scope>NUCLEOTIDE SEQUENCE [LARGE SCALE GENOMIC DNA]</scope>
    <source>
        <strain evidence="1">1</strain>
    </source>
</reference>
<protein>
    <submittedName>
        <fullName evidence="1">Uncharacterized protein</fullName>
    </submittedName>
</protein>
<dbReference type="RefSeq" id="WP_246141667.1">
    <property type="nucleotide sequence ID" value="NZ_LR213837.1"/>
</dbReference>
<gene>
    <name evidence="1" type="ORF">H1P_790021</name>
</gene>
<dbReference type="EMBL" id="CAACVJ010000686">
    <property type="protein sequence ID" value="VEP18437.1"/>
    <property type="molecule type" value="Genomic_DNA"/>
</dbReference>
<proteinExistence type="predicted"/>
<name>A0A563W470_9CYAN</name>
<dbReference type="Proteomes" id="UP000320055">
    <property type="component" value="Unassembled WGS sequence"/>
</dbReference>
<evidence type="ECO:0000313" key="1">
    <source>
        <dbReference type="EMBL" id="VEP18437.1"/>
    </source>
</evidence>
<evidence type="ECO:0000313" key="2">
    <source>
        <dbReference type="Proteomes" id="UP000320055"/>
    </source>
</evidence>
<sequence length="87" mass="9498">MNHTEIQERLDWLLAASKFRAQRAGIIGDLQIGDGQIVTLINFIDDIANSEEDLGEIKAVVAETTYTAGPLKLNLVVVKDGVIIFST</sequence>
<dbReference type="AlphaFoldDB" id="A0A563W470"/>
<accession>A0A563W470</accession>
<organism evidence="1 2">
    <name type="scientific">Hyella patelloides LEGE 07179</name>
    <dbReference type="NCBI Taxonomy" id="945734"/>
    <lineage>
        <taxon>Bacteria</taxon>
        <taxon>Bacillati</taxon>
        <taxon>Cyanobacteriota</taxon>
        <taxon>Cyanophyceae</taxon>
        <taxon>Pleurocapsales</taxon>
        <taxon>Hyellaceae</taxon>
        <taxon>Hyella</taxon>
    </lineage>
</organism>